<reference evidence="2 3" key="1">
    <citation type="journal article" date="2023" name="Plants (Basel)">
        <title>Bridging the Gap: Combining Genomics and Transcriptomics Approaches to Understand Stylosanthes scabra, an Orphan Legume from the Brazilian Caatinga.</title>
        <authorList>
            <person name="Ferreira-Neto J.R.C."/>
            <person name="da Silva M.D."/>
            <person name="Binneck E."/>
            <person name="de Melo N.F."/>
            <person name="da Silva R.H."/>
            <person name="de Melo A.L.T.M."/>
            <person name="Pandolfi V."/>
            <person name="Bustamante F.O."/>
            <person name="Brasileiro-Vidal A.C."/>
            <person name="Benko-Iseppon A.M."/>
        </authorList>
    </citation>
    <scope>NUCLEOTIDE SEQUENCE [LARGE SCALE GENOMIC DNA]</scope>
    <source>
        <tissue evidence="2">Leaves</tissue>
    </source>
</reference>
<name>A0ABU6VBC7_9FABA</name>
<feature type="compositionally biased region" description="Basic and acidic residues" evidence="1">
    <location>
        <begin position="34"/>
        <end position="44"/>
    </location>
</feature>
<evidence type="ECO:0000256" key="1">
    <source>
        <dbReference type="SAM" id="MobiDB-lite"/>
    </source>
</evidence>
<evidence type="ECO:0000313" key="2">
    <source>
        <dbReference type="EMBL" id="MED6169233.1"/>
    </source>
</evidence>
<dbReference type="EMBL" id="JASCZI010151095">
    <property type="protein sequence ID" value="MED6169233.1"/>
    <property type="molecule type" value="Genomic_DNA"/>
</dbReference>
<keyword evidence="3" id="KW-1185">Reference proteome</keyword>
<organism evidence="2 3">
    <name type="scientific">Stylosanthes scabra</name>
    <dbReference type="NCBI Taxonomy" id="79078"/>
    <lineage>
        <taxon>Eukaryota</taxon>
        <taxon>Viridiplantae</taxon>
        <taxon>Streptophyta</taxon>
        <taxon>Embryophyta</taxon>
        <taxon>Tracheophyta</taxon>
        <taxon>Spermatophyta</taxon>
        <taxon>Magnoliopsida</taxon>
        <taxon>eudicotyledons</taxon>
        <taxon>Gunneridae</taxon>
        <taxon>Pentapetalae</taxon>
        <taxon>rosids</taxon>
        <taxon>fabids</taxon>
        <taxon>Fabales</taxon>
        <taxon>Fabaceae</taxon>
        <taxon>Papilionoideae</taxon>
        <taxon>50 kb inversion clade</taxon>
        <taxon>dalbergioids sensu lato</taxon>
        <taxon>Dalbergieae</taxon>
        <taxon>Pterocarpus clade</taxon>
        <taxon>Stylosanthes</taxon>
    </lineage>
</organism>
<dbReference type="Proteomes" id="UP001341840">
    <property type="component" value="Unassembled WGS sequence"/>
</dbReference>
<comment type="caution">
    <text evidence="2">The sequence shown here is derived from an EMBL/GenBank/DDBJ whole genome shotgun (WGS) entry which is preliminary data.</text>
</comment>
<protein>
    <submittedName>
        <fullName evidence="2">Uncharacterized protein</fullName>
    </submittedName>
</protein>
<proteinExistence type="predicted"/>
<gene>
    <name evidence="2" type="ORF">PIB30_019526</name>
</gene>
<feature type="compositionally biased region" description="Basic and acidic residues" evidence="1">
    <location>
        <begin position="70"/>
        <end position="82"/>
    </location>
</feature>
<evidence type="ECO:0000313" key="3">
    <source>
        <dbReference type="Proteomes" id="UP001341840"/>
    </source>
</evidence>
<feature type="region of interest" description="Disordered" evidence="1">
    <location>
        <begin position="34"/>
        <end position="102"/>
    </location>
</feature>
<accession>A0ABU6VBC7</accession>
<sequence>MNREYGGYEQCDEGRFITNEVMETIRIPHIALGRHVEQGKKDEPMPQFVPPHMQRNAAENAKFGNQEYDQDQHFEHHYEQPPHVEPFPQLEQPPPQYHYRQQPQYVTYADFQQFQQSQVDQMQQYQQNQAQLMQQYQQKQLEAQ</sequence>